<organism evidence="3 4">
    <name type="scientific">Marinobacter confluentis</name>
    <dbReference type="NCBI Taxonomy" id="1697557"/>
    <lineage>
        <taxon>Bacteria</taxon>
        <taxon>Pseudomonadati</taxon>
        <taxon>Pseudomonadota</taxon>
        <taxon>Gammaproteobacteria</taxon>
        <taxon>Pseudomonadales</taxon>
        <taxon>Marinobacteraceae</taxon>
        <taxon>Marinobacter</taxon>
    </lineage>
</organism>
<keyword evidence="4" id="KW-1185">Reference proteome</keyword>
<dbReference type="GO" id="GO:0005737">
    <property type="term" value="C:cytoplasm"/>
    <property type="evidence" value="ECO:0007669"/>
    <property type="project" value="TreeGrafter"/>
</dbReference>
<dbReference type="AlphaFoldDB" id="A0A4Z1C5S6"/>
<reference evidence="3 4" key="1">
    <citation type="submission" date="2019-04" db="EMBL/GenBank/DDBJ databases">
        <authorList>
            <person name="Park S."/>
            <person name="Yoon J.-H."/>
        </authorList>
    </citation>
    <scope>NUCLEOTIDE SEQUENCE [LARGE SCALE GENOMIC DNA]</scope>
    <source>
        <strain evidence="3 4">HJM-18</strain>
    </source>
</reference>
<dbReference type="InterPro" id="IPR008266">
    <property type="entry name" value="Tyr_kinase_AS"/>
</dbReference>
<feature type="compositionally biased region" description="Polar residues" evidence="1">
    <location>
        <begin position="258"/>
        <end position="274"/>
    </location>
</feature>
<dbReference type="GO" id="GO:0004674">
    <property type="term" value="F:protein serine/threonine kinase activity"/>
    <property type="evidence" value="ECO:0007669"/>
    <property type="project" value="TreeGrafter"/>
</dbReference>
<proteinExistence type="predicted"/>
<dbReference type="InterPro" id="IPR011009">
    <property type="entry name" value="Kinase-like_dom_sf"/>
</dbReference>
<dbReference type="PANTHER" id="PTHR24361">
    <property type="entry name" value="MITOGEN-ACTIVATED KINASE KINASE KINASE"/>
    <property type="match status" value="1"/>
</dbReference>
<dbReference type="GO" id="GO:0005524">
    <property type="term" value="F:ATP binding"/>
    <property type="evidence" value="ECO:0007669"/>
    <property type="project" value="InterPro"/>
</dbReference>
<dbReference type="OrthoDB" id="9801841at2"/>
<dbReference type="SUPFAM" id="SSF56112">
    <property type="entry name" value="Protein kinase-like (PK-like)"/>
    <property type="match status" value="1"/>
</dbReference>
<dbReference type="RefSeq" id="WP_135802256.1">
    <property type="nucleotide sequence ID" value="NZ_SRPF01000001.1"/>
</dbReference>
<feature type="region of interest" description="Disordered" evidence="1">
    <location>
        <begin position="252"/>
        <end position="274"/>
    </location>
</feature>
<protein>
    <recommendedName>
        <fullName evidence="2">Protein kinase domain-containing protein</fullName>
    </recommendedName>
</protein>
<dbReference type="PROSITE" id="PS50011">
    <property type="entry name" value="PROTEIN_KINASE_DOM"/>
    <property type="match status" value="1"/>
</dbReference>
<dbReference type="Pfam" id="PF00069">
    <property type="entry name" value="Pkinase"/>
    <property type="match status" value="1"/>
</dbReference>
<dbReference type="Gene3D" id="1.10.510.10">
    <property type="entry name" value="Transferase(Phosphotransferase) domain 1"/>
    <property type="match status" value="1"/>
</dbReference>
<dbReference type="InterPro" id="IPR053235">
    <property type="entry name" value="Ser_Thr_kinase"/>
</dbReference>
<feature type="domain" description="Protein kinase" evidence="2">
    <location>
        <begin position="1"/>
        <end position="251"/>
    </location>
</feature>
<evidence type="ECO:0000313" key="3">
    <source>
        <dbReference type="EMBL" id="TGN41871.1"/>
    </source>
</evidence>
<name>A0A4Z1C5S6_9GAMM</name>
<dbReference type="Proteomes" id="UP000298325">
    <property type="component" value="Unassembled WGS sequence"/>
</dbReference>
<comment type="caution">
    <text evidence="3">The sequence shown here is derived from an EMBL/GenBank/DDBJ whole genome shotgun (WGS) entry which is preliminary data.</text>
</comment>
<dbReference type="InterPro" id="IPR000719">
    <property type="entry name" value="Prot_kinase_dom"/>
</dbReference>
<gene>
    <name evidence="3" type="ORF">E5Q11_04955</name>
</gene>
<accession>A0A4Z1C5S6</accession>
<dbReference type="PROSITE" id="PS00109">
    <property type="entry name" value="PROTEIN_KINASE_TYR"/>
    <property type="match status" value="1"/>
</dbReference>
<evidence type="ECO:0000313" key="4">
    <source>
        <dbReference type="Proteomes" id="UP000298325"/>
    </source>
</evidence>
<evidence type="ECO:0000256" key="1">
    <source>
        <dbReference type="SAM" id="MobiDB-lite"/>
    </source>
</evidence>
<dbReference type="EMBL" id="SRPF01000001">
    <property type="protein sequence ID" value="TGN41871.1"/>
    <property type="molecule type" value="Genomic_DNA"/>
</dbReference>
<sequence length="274" mass="30342">MNADCQVYTKTLDQVGSLLHDRRQDAEIRLIRQLNWAPGLPEFIDHGFTPGGRRYVSYRRLPGKSLAERLTSINAESSDVWLKTADWRSFATGLLGRIAHLHQQTPPIFHGDISANNVLLSDNGTVGLIDFGISRSRALPFVLRLPSQMSIAAPRYLSPEQAQGKFWASASDVYQCGLVVMTLIRGKPINPTLTVKEMLERLRNNPSRIQEQAAEIDGAAGRFLARLLHPRPHQRPRAFEALAMLETKPYQTAVAPPSSGSATPVVNAASSEQR</sequence>
<evidence type="ECO:0000259" key="2">
    <source>
        <dbReference type="PROSITE" id="PS50011"/>
    </source>
</evidence>
<dbReference type="SMART" id="SM00220">
    <property type="entry name" value="S_TKc"/>
    <property type="match status" value="1"/>
</dbReference>